<evidence type="ECO:0000313" key="3">
    <source>
        <dbReference type="Proteomes" id="UP000077202"/>
    </source>
</evidence>
<organism evidence="2 3">
    <name type="scientific">Marchantia polymorpha subsp. ruderalis</name>
    <dbReference type="NCBI Taxonomy" id="1480154"/>
    <lineage>
        <taxon>Eukaryota</taxon>
        <taxon>Viridiplantae</taxon>
        <taxon>Streptophyta</taxon>
        <taxon>Embryophyta</taxon>
        <taxon>Marchantiophyta</taxon>
        <taxon>Marchantiopsida</taxon>
        <taxon>Marchantiidae</taxon>
        <taxon>Marchantiales</taxon>
        <taxon>Marchantiaceae</taxon>
        <taxon>Marchantia</taxon>
    </lineage>
</organism>
<protein>
    <submittedName>
        <fullName evidence="2">Uncharacterized protein</fullName>
    </submittedName>
</protein>
<name>A0A176VU96_MARPO</name>
<evidence type="ECO:0000313" key="2">
    <source>
        <dbReference type="EMBL" id="OAE23941.1"/>
    </source>
</evidence>
<dbReference type="AlphaFoldDB" id="A0A176VU96"/>
<comment type="caution">
    <text evidence="2">The sequence shown here is derived from an EMBL/GenBank/DDBJ whole genome shotgun (WGS) entry which is preliminary data.</text>
</comment>
<proteinExistence type="predicted"/>
<keyword evidence="3" id="KW-1185">Reference proteome</keyword>
<gene>
    <name evidence="2" type="ORF">AXG93_1217s1530</name>
</gene>
<feature type="region of interest" description="Disordered" evidence="1">
    <location>
        <begin position="94"/>
        <end position="117"/>
    </location>
</feature>
<dbReference type="Proteomes" id="UP000077202">
    <property type="component" value="Unassembled WGS sequence"/>
</dbReference>
<dbReference type="EMBL" id="LVLJ01002730">
    <property type="protein sequence ID" value="OAE23941.1"/>
    <property type="molecule type" value="Genomic_DNA"/>
</dbReference>
<evidence type="ECO:0000256" key="1">
    <source>
        <dbReference type="SAM" id="MobiDB-lite"/>
    </source>
</evidence>
<accession>A0A176VU96</accession>
<sequence>MVVVPVDKRAEEETAGRNWVWDEVDDSWGTEPAPTRVETGRRTRNVRGQAGLNRICHGLRRNDQKIFSKKEFTSAEAQKKLENPAHDLIMEMTRKSSARKNSHQLKLRRSSRILRMT</sequence>
<reference evidence="2" key="1">
    <citation type="submission" date="2016-03" db="EMBL/GenBank/DDBJ databases">
        <title>Mechanisms controlling the formation of the plant cell surface in tip-growing cells are functionally conserved among land plants.</title>
        <authorList>
            <person name="Honkanen S."/>
            <person name="Jones V.A."/>
            <person name="Morieri G."/>
            <person name="Champion C."/>
            <person name="Hetherington A.J."/>
            <person name="Kelly S."/>
            <person name="Saint-Marcoux D."/>
            <person name="Proust H."/>
            <person name="Prescott H."/>
            <person name="Dolan L."/>
        </authorList>
    </citation>
    <scope>NUCLEOTIDE SEQUENCE [LARGE SCALE GENOMIC DNA]</scope>
    <source>
        <tissue evidence="2">Whole gametophyte</tissue>
    </source>
</reference>
<feature type="compositionally biased region" description="Basic residues" evidence="1">
    <location>
        <begin position="96"/>
        <end position="117"/>
    </location>
</feature>